<keyword evidence="2" id="KW-1185">Reference proteome</keyword>
<evidence type="ECO:0000313" key="1">
    <source>
        <dbReference type="EMBL" id="KAI0060181.1"/>
    </source>
</evidence>
<comment type="caution">
    <text evidence="1">The sequence shown here is derived from an EMBL/GenBank/DDBJ whole genome shotgun (WGS) entry which is preliminary data.</text>
</comment>
<proteinExistence type="predicted"/>
<gene>
    <name evidence="1" type="ORF">BV25DRAFT_990771</name>
</gene>
<accession>A0ACB8SWH4</accession>
<sequence>MVIRRSDVSAASFLPPPPPPPAPMRPRASPASDSSMPPPPSLPSRYQDPARHALRGRQTSRAESSVGGVRMARTRSPRRDAPPAHSFSVEDAENENLSEVVALPRRPLPRKFGIFCTGANSAYGTGRPRIPRSPRNS</sequence>
<name>A0ACB8SWH4_9AGAM</name>
<reference evidence="1" key="2">
    <citation type="journal article" date="2022" name="New Phytol.">
        <title>Evolutionary transition to the ectomycorrhizal habit in the genomes of a hyperdiverse lineage of mushroom-forming fungi.</title>
        <authorList>
            <person name="Looney B."/>
            <person name="Miyauchi S."/>
            <person name="Morin E."/>
            <person name="Drula E."/>
            <person name="Courty P.E."/>
            <person name="Kohler A."/>
            <person name="Kuo A."/>
            <person name="LaButti K."/>
            <person name="Pangilinan J."/>
            <person name="Lipzen A."/>
            <person name="Riley R."/>
            <person name="Andreopoulos W."/>
            <person name="He G."/>
            <person name="Johnson J."/>
            <person name="Nolan M."/>
            <person name="Tritt A."/>
            <person name="Barry K.W."/>
            <person name="Grigoriev I.V."/>
            <person name="Nagy L.G."/>
            <person name="Hibbett D."/>
            <person name="Henrissat B."/>
            <person name="Matheny P.B."/>
            <person name="Labbe J."/>
            <person name="Martin F.M."/>
        </authorList>
    </citation>
    <scope>NUCLEOTIDE SEQUENCE</scope>
    <source>
        <strain evidence="1">HHB10654</strain>
    </source>
</reference>
<dbReference type="EMBL" id="MU277221">
    <property type="protein sequence ID" value="KAI0060181.1"/>
    <property type="molecule type" value="Genomic_DNA"/>
</dbReference>
<reference evidence="1" key="1">
    <citation type="submission" date="2021-03" db="EMBL/GenBank/DDBJ databases">
        <authorList>
            <consortium name="DOE Joint Genome Institute"/>
            <person name="Ahrendt S."/>
            <person name="Looney B.P."/>
            <person name="Miyauchi S."/>
            <person name="Morin E."/>
            <person name="Drula E."/>
            <person name="Courty P.E."/>
            <person name="Chicoki N."/>
            <person name="Fauchery L."/>
            <person name="Kohler A."/>
            <person name="Kuo A."/>
            <person name="Labutti K."/>
            <person name="Pangilinan J."/>
            <person name="Lipzen A."/>
            <person name="Riley R."/>
            <person name="Andreopoulos W."/>
            <person name="He G."/>
            <person name="Johnson J."/>
            <person name="Barry K.W."/>
            <person name="Grigoriev I.V."/>
            <person name="Nagy L."/>
            <person name="Hibbett D."/>
            <person name="Henrissat B."/>
            <person name="Matheny P.B."/>
            <person name="Labbe J."/>
            <person name="Martin F."/>
        </authorList>
    </citation>
    <scope>NUCLEOTIDE SEQUENCE</scope>
    <source>
        <strain evidence="1">HHB10654</strain>
    </source>
</reference>
<dbReference type="Proteomes" id="UP000814140">
    <property type="component" value="Unassembled WGS sequence"/>
</dbReference>
<protein>
    <submittedName>
        <fullName evidence="1">Uncharacterized protein</fullName>
    </submittedName>
</protein>
<organism evidence="1 2">
    <name type="scientific">Artomyces pyxidatus</name>
    <dbReference type="NCBI Taxonomy" id="48021"/>
    <lineage>
        <taxon>Eukaryota</taxon>
        <taxon>Fungi</taxon>
        <taxon>Dikarya</taxon>
        <taxon>Basidiomycota</taxon>
        <taxon>Agaricomycotina</taxon>
        <taxon>Agaricomycetes</taxon>
        <taxon>Russulales</taxon>
        <taxon>Auriscalpiaceae</taxon>
        <taxon>Artomyces</taxon>
    </lineage>
</organism>
<evidence type="ECO:0000313" key="2">
    <source>
        <dbReference type="Proteomes" id="UP000814140"/>
    </source>
</evidence>